<accession>A0A8J5CPS5</accession>
<evidence type="ECO:0000256" key="4">
    <source>
        <dbReference type="ARBA" id="ARBA00022723"/>
    </source>
</evidence>
<dbReference type="SUPFAM" id="SSF51182">
    <property type="entry name" value="RmlC-like cupins"/>
    <property type="match status" value="1"/>
</dbReference>
<organism evidence="8 9">
    <name type="scientific">Chionoecetes opilio</name>
    <name type="common">Atlantic snow crab</name>
    <name type="synonym">Cancer opilio</name>
    <dbReference type="NCBI Taxonomy" id="41210"/>
    <lineage>
        <taxon>Eukaryota</taxon>
        <taxon>Metazoa</taxon>
        <taxon>Ecdysozoa</taxon>
        <taxon>Arthropoda</taxon>
        <taxon>Crustacea</taxon>
        <taxon>Multicrustacea</taxon>
        <taxon>Malacostraca</taxon>
        <taxon>Eumalacostraca</taxon>
        <taxon>Eucarida</taxon>
        <taxon>Decapoda</taxon>
        <taxon>Pleocyemata</taxon>
        <taxon>Brachyura</taxon>
        <taxon>Eubrachyura</taxon>
        <taxon>Majoidea</taxon>
        <taxon>Majidae</taxon>
        <taxon>Chionoecetes</taxon>
    </lineage>
</organism>
<dbReference type="AlphaFoldDB" id="A0A8J5CPS5"/>
<dbReference type="GO" id="GO:0000334">
    <property type="term" value="F:3-hydroxyanthranilate 3,4-dioxygenase activity"/>
    <property type="evidence" value="ECO:0007669"/>
    <property type="project" value="InterPro"/>
</dbReference>
<evidence type="ECO:0000256" key="1">
    <source>
        <dbReference type="ARBA" id="ARBA00001954"/>
    </source>
</evidence>
<dbReference type="InterPro" id="IPR011051">
    <property type="entry name" value="RmlC_Cupin_sf"/>
</dbReference>
<evidence type="ECO:0000313" key="8">
    <source>
        <dbReference type="EMBL" id="KAG0716656.1"/>
    </source>
</evidence>
<evidence type="ECO:0000256" key="6">
    <source>
        <dbReference type="ARBA" id="ARBA00023002"/>
    </source>
</evidence>
<dbReference type="GO" id="GO:0005737">
    <property type="term" value="C:cytoplasm"/>
    <property type="evidence" value="ECO:0007669"/>
    <property type="project" value="TreeGrafter"/>
</dbReference>
<comment type="caution">
    <text evidence="8">The sequence shown here is derived from an EMBL/GenBank/DDBJ whole genome shotgun (WGS) entry which is preliminary data.</text>
</comment>
<dbReference type="GO" id="GO:0034354">
    <property type="term" value="P:'de novo' NAD+ biosynthetic process from L-tryptophan"/>
    <property type="evidence" value="ECO:0007669"/>
    <property type="project" value="TreeGrafter"/>
</dbReference>
<keyword evidence="5" id="KW-0223">Dioxygenase</keyword>
<keyword evidence="6" id="KW-0560">Oxidoreductase</keyword>
<dbReference type="InterPro" id="IPR010329">
    <property type="entry name" value="3hydroanth_dOase"/>
</dbReference>
<sequence length="119" mass="13507">MAPGRCVQHSIPAWVEENKQFFMPPVCNKMMHGEKQLKVFFVGGPNQRKDFHLEEGEEFFYMVKGDMNLITLTNGAFKDVTIKEGEEMRFPLVLHERAVRGPAAARIAAVHEFKNGAPC</sequence>
<dbReference type="EMBL" id="JACEEZ010018685">
    <property type="protein sequence ID" value="KAG0716656.1"/>
    <property type="molecule type" value="Genomic_DNA"/>
</dbReference>
<dbReference type="PANTHER" id="PTHR15497">
    <property type="entry name" value="3-HYDROXYANTHRANILATE 3,4-DIOXYGENASE"/>
    <property type="match status" value="1"/>
</dbReference>
<evidence type="ECO:0000256" key="2">
    <source>
        <dbReference type="ARBA" id="ARBA00002752"/>
    </source>
</evidence>
<dbReference type="Proteomes" id="UP000770661">
    <property type="component" value="Unassembled WGS sequence"/>
</dbReference>
<comment type="cofactor">
    <cofactor evidence="1">
        <name>Fe(2+)</name>
        <dbReference type="ChEBI" id="CHEBI:29033"/>
    </cofactor>
</comment>
<keyword evidence="3" id="KW-0662">Pyridine nucleotide biosynthesis</keyword>
<dbReference type="OrthoDB" id="204928at2759"/>
<keyword evidence="7" id="KW-0408">Iron</keyword>
<reference evidence="8" key="1">
    <citation type="submission" date="2020-07" db="EMBL/GenBank/DDBJ databases">
        <title>The High-quality genome of the commercially important snow crab, Chionoecetes opilio.</title>
        <authorList>
            <person name="Jeong J.-H."/>
            <person name="Ryu S."/>
        </authorList>
    </citation>
    <scope>NUCLEOTIDE SEQUENCE</scope>
    <source>
        <strain evidence="8">MADBK_172401_WGS</strain>
        <tissue evidence="8">Digestive gland</tissue>
    </source>
</reference>
<dbReference type="Gene3D" id="2.60.120.10">
    <property type="entry name" value="Jelly Rolls"/>
    <property type="match status" value="1"/>
</dbReference>
<gene>
    <name evidence="8" type="primary">haao_2</name>
    <name evidence="8" type="ORF">GWK47_009149</name>
</gene>
<evidence type="ECO:0000256" key="5">
    <source>
        <dbReference type="ARBA" id="ARBA00022964"/>
    </source>
</evidence>
<dbReference type="GO" id="GO:0005506">
    <property type="term" value="F:iron ion binding"/>
    <property type="evidence" value="ECO:0007669"/>
    <property type="project" value="InterPro"/>
</dbReference>
<evidence type="ECO:0000256" key="3">
    <source>
        <dbReference type="ARBA" id="ARBA00022642"/>
    </source>
</evidence>
<proteinExistence type="predicted"/>
<keyword evidence="4" id="KW-0479">Metal-binding</keyword>
<dbReference type="PANTHER" id="PTHR15497:SF1">
    <property type="entry name" value="3-HYDROXYANTHRANILATE 3,4-DIOXYGENASE"/>
    <property type="match status" value="1"/>
</dbReference>
<protein>
    <submittedName>
        <fullName evidence="8">3-hydroxyanthranilate 3,4-dioxygenase</fullName>
    </submittedName>
</protein>
<evidence type="ECO:0000256" key="7">
    <source>
        <dbReference type="ARBA" id="ARBA00023004"/>
    </source>
</evidence>
<name>A0A8J5CPS5_CHIOP</name>
<evidence type="ECO:0000313" key="9">
    <source>
        <dbReference type="Proteomes" id="UP000770661"/>
    </source>
</evidence>
<dbReference type="Pfam" id="PF06052">
    <property type="entry name" value="3-HAO"/>
    <property type="match status" value="1"/>
</dbReference>
<comment type="function">
    <text evidence="2">Catalyzes the oxidative ring opening of 3-hydroxyanthranilate to 2-amino-3-carboxymuconate semialdehyde, which spontaneously cyclizes to quinolinate.</text>
</comment>
<keyword evidence="9" id="KW-1185">Reference proteome</keyword>
<dbReference type="GO" id="GO:0046874">
    <property type="term" value="P:quinolinate metabolic process"/>
    <property type="evidence" value="ECO:0007669"/>
    <property type="project" value="TreeGrafter"/>
</dbReference>
<dbReference type="InterPro" id="IPR014710">
    <property type="entry name" value="RmlC-like_jellyroll"/>
</dbReference>